<accession>A0A1I6YHI0</accession>
<organism evidence="1 2">
    <name type="scientific">Lishizhenia tianjinensis</name>
    <dbReference type="NCBI Taxonomy" id="477690"/>
    <lineage>
        <taxon>Bacteria</taxon>
        <taxon>Pseudomonadati</taxon>
        <taxon>Bacteroidota</taxon>
        <taxon>Flavobacteriia</taxon>
        <taxon>Flavobacteriales</taxon>
        <taxon>Crocinitomicaceae</taxon>
        <taxon>Lishizhenia</taxon>
    </lineage>
</organism>
<dbReference type="RefSeq" id="WP_090246802.1">
    <property type="nucleotide sequence ID" value="NZ_FPAS01000001.1"/>
</dbReference>
<dbReference type="Proteomes" id="UP000236454">
    <property type="component" value="Unassembled WGS sequence"/>
</dbReference>
<sequence>MELFQKNYPYKKHLYLFFLVTTVFLFLASCDKKSIPVKSIDESKYLVLIDSVDIDEHWKFAKFIYKSAFELDTIKYVALFKGYRENDTTCTISIYSEDGVFRKNIFIDTISDLLEGELFISFQAVGLNKFFFLTDSKVFCLDSDGNILLYRDLDPFIEEQTKSGIIVQNQSDFILPNGKSLLVNLIEYTRLNRKMSDQERLEKNKILMQKPKMFFVEDIFAENLEYSFVMNDAYVGMLDSADRERIPRLINVHANNVLCVHEYSNKIKRYDSNFDLKQVYTLDLDSLNVGVKPFKVYERGSIHDTIRNRYKESLILYYAYYDDISKKFMASTITGMDQSKKPLPSLFICDSDGELLEQLHSLKNYKGSGVFIQEKNHFYRLTKKNLKIYVYELR</sequence>
<evidence type="ECO:0000313" key="1">
    <source>
        <dbReference type="EMBL" id="SFT49832.1"/>
    </source>
</evidence>
<keyword evidence="2" id="KW-1185">Reference proteome</keyword>
<proteinExistence type="predicted"/>
<evidence type="ECO:0000313" key="2">
    <source>
        <dbReference type="Proteomes" id="UP000236454"/>
    </source>
</evidence>
<protein>
    <submittedName>
        <fullName evidence="1">Uncharacterized protein</fullName>
    </submittedName>
</protein>
<name>A0A1I6YHI0_9FLAO</name>
<dbReference type="PROSITE" id="PS51257">
    <property type="entry name" value="PROKAR_LIPOPROTEIN"/>
    <property type="match status" value="1"/>
</dbReference>
<dbReference type="EMBL" id="FPAS01000001">
    <property type="protein sequence ID" value="SFT49832.1"/>
    <property type="molecule type" value="Genomic_DNA"/>
</dbReference>
<gene>
    <name evidence="1" type="ORF">SAMN05216474_0899</name>
</gene>
<dbReference type="AlphaFoldDB" id="A0A1I6YHI0"/>
<dbReference type="STRING" id="477690.SAMN05216474_0899"/>
<reference evidence="1 2" key="1">
    <citation type="submission" date="2016-10" db="EMBL/GenBank/DDBJ databases">
        <authorList>
            <person name="de Groot N.N."/>
        </authorList>
    </citation>
    <scope>NUCLEOTIDE SEQUENCE [LARGE SCALE GENOMIC DNA]</scope>
    <source>
        <strain evidence="1 2">CGMCC 1.7005</strain>
    </source>
</reference>